<gene>
    <name evidence="3" type="ORF">WJX75_003942</name>
</gene>
<dbReference type="EMBL" id="JALJOT010000017">
    <property type="protein sequence ID" value="KAK9901595.1"/>
    <property type="molecule type" value="Genomic_DNA"/>
</dbReference>
<organism evidence="3 4">
    <name type="scientific">Coccomyxa subellipsoidea</name>
    <dbReference type="NCBI Taxonomy" id="248742"/>
    <lineage>
        <taxon>Eukaryota</taxon>
        <taxon>Viridiplantae</taxon>
        <taxon>Chlorophyta</taxon>
        <taxon>core chlorophytes</taxon>
        <taxon>Trebouxiophyceae</taxon>
        <taxon>Trebouxiophyceae incertae sedis</taxon>
        <taxon>Coccomyxaceae</taxon>
        <taxon>Coccomyxa</taxon>
    </lineage>
</organism>
<feature type="coiled-coil region" evidence="1">
    <location>
        <begin position="189"/>
        <end position="297"/>
    </location>
</feature>
<name>A0ABR2YBS5_9CHLO</name>
<feature type="compositionally biased region" description="Basic and acidic residues" evidence="2">
    <location>
        <begin position="88"/>
        <end position="98"/>
    </location>
</feature>
<proteinExistence type="predicted"/>
<feature type="coiled-coil region" evidence="1">
    <location>
        <begin position="508"/>
        <end position="542"/>
    </location>
</feature>
<accession>A0ABR2YBS5</accession>
<evidence type="ECO:0000256" key="2">
    <source>
        <dbReference type="SAM" id="MobiDB-lite"/>
    </source>
</evidence>
<reference evidence="3 4" key="1">
    <citation type="journal article" date="2024" name="Nat. Commun.">
        <title>Phylogenomics reveals the evolutionary origins of lichenization in chlorophyte algae.</title>
        <authorList>
            <person name="Puginier C."/>
            <person name="Libourel C."/>
            <person name="Otte J."/>
            <person name="Skaloud P."/>
            <person name="Haon M."/>
            <person name="Grisel S."/>
            <person name="Petersen M."/>
            <person name="Berrin J.G."/>
            <person name="Delaux P.M."/>
            <person name="Dal Grande F."/>
            <person name="Keller J."/>
        </authorList>
    </citation>
    <scope>NUCLEOTIDE SEQUENCE [LARGE SCALE GENOMIC DNA]</scope>
    <source>
        <strain evidence="3 4">SAG 216-7</strain>
    </source>
</reference>
<evidence type="ECO:0000313" key="4">
    <source>
        <dbReference type="Proteomes" id="UP001491310"/>
    </source>
</evidence>
<dbReference type="Proteomes" id="UP001491310">
    <property type="component" value="Unassembled WGS sequence"/>
</dbReference>
<comment type="caution">
    <text evidence="3">The sequence shown here is derived from an EMBL/GenBank/DDBJ whole genome shotgun (WGS) entry which is preliminary data.</text>
</comment>
<evidence type="ECO:0000313" key="3">
    <source>
        <dbReference type="EMBL" id="KAK9901595.1"/>
    </source>
</evidence>
<feature type="region of interest" description="Disordered" evidence="2">
    <location>
        <begin position="88"/>
        <end position="113"/>
    </location>
</feature>
<evidence type="ECO:0000256" key="1">
    <source>
        <dbReference type="SAM" id="Coils"/>
    </source>
</evidence>
<sequence>MQNQLQENHSVVILPLLDQRECNAHYLAESRKGDSSQTVQQACIPKTSCQGESCSRARNYLLSGGRRALEMQNEQSLLMLSASTIKERQNVGDSKQSKEQNQQHLMQMQSRMQKELALRSDAAEAADQTASVASEDSVQIEPLLAECQRRCIAAEAALYRSEAECGRLRQSAADAQPALQEGCQAKEHCEQLETELAALRLDLGAERSRVGDHAAQLQKAREEAQEAVAALSSARNEAQNKADLAERLVSNLKAAEAALEEKQGELDQALAEGAEGTRKAEALCGELKRRCDELDAERAQREALAEHLAATRLEAKRNLALLEEVRADAAAVQDKADSAESALTSARHQLAATSDELACSEGKVEELAAALNLASDRLATTAAERQRLRTELTCRETQLEEAAAQLQQLRADSEEAQSQLAASRADSAQLQSRVASAEAENSGFREEIAKIAACHRNELCSRDKTATQLRESLTAAEAAADGAAAEARAAGCRAAASKASLLEAVSGRERASAELEATLSALVSAKRQLAAYREENAALLASYDDWLAGRTGGAQRGAMMWHRQDVGTGEGWRPE</sequence>
<keyword evidence="1" id="KW-0175">Coiled coil</keyword>
<feature type="coiled-coil region" evidence="1">
    <location>
        <begin position="385"/>
        <end position="447"/>
    </location>
</feature>
<protein>
    <submittedName>
        <fullName evidence="3">Uncharacterized protein</fullName>
    </submittedName>
</protein>
<feature type="compositionally biased region" description="Polar residues" evidence="2">
    <location>
        <begin position="99"/>
        <end position="111"/>
    </location>
</feature>
<keyword evidence="4" id="KW-1185">Reference proteome</keyword>